<dbReference type="Proteomes" id="UP000515947">
    <property type="component" value="Chromosome"/>
</dbReference>
<protein>
    <submittedName>
        <fullName evidence="1">Uncharacterized protein</fullName>
    </submittedName>
</protein>
<evidence type="ECO:0000313" key="1">
    <source>
        <dbReference type="EMBL" id="QNN54106.1"/>
    </source>
</evidence>
<dbReference type="AlphaFoldDB" id="A0A7G9RET1"/>
<keyword evidence="2" id="KW-1185">Reference proteome</keyword>
<reference evidence="1 2" key="1">
    <citation type="submission" date="2020-08" db="EMBL/GenBank/DDBJ databases">
        <title>Genome sequence of Nocardioides mesophilus KACC 16243T.</title>
        <authorList>
            <person name="Hyun D.-W."/>
            <person name="Bae J.-W."/>
        </authorList>
    </citation>
    <scope>NUCLEOTIDE SEQUENCE [LARGE SCALE GENOMIC DNA]</scope>
    <source>
        <strain evidence="1 2">KACC 16243</strain>
    </source>
</reference>
<accession>A0A7G9RET1</accession>
<dbReference type="RefSeq" id="WP_187579946.1">
    <property type="nucleotide sequence ID" value="NZ_CP060713.1"/>
</dbReference>
<dbReference type="EMBL" id="CP060713">
    <property type="protein sequence ID" value="QNN54106.1"/>
    <property type="molecule type" value="Genomic_DNA"/>
</dbReference>
<dbReference type="KEGG" id="nmes:H9L09_06965"/>
<name>A0A7G9RET1_9ACTN</name>
<sequence>MSAGTPSDEAVVAALTTALAPYPWRGFTPELLARFGLAARDRVELAAALSGVHGAAVGPWDRLEPAGRDDARVPRVVGFLADLRWTELSLPGMCRHLVGVVGVELR</sequence>
<organism evidence="1 2">
    <name type="scientific">Nocardioides mesophilus</name>
    <dbReference type="NCBI Taxonomy" id="433659"/>
    <lineage>
        <taxon>Bacteria</taxon>
        <taxon>Bacillati</taxon>
        <taxon>Actinomycetota</taxon>
        <taxon>Actinomycetes</taxon>
        <taxon>Propionibacteriales</taxon>
        <taxon>Nocardioidaceae</taxon>
        <taxon>Nocardioides</taxon>
    </lineage>
</organism>
<evidence type="ECO:0000313" key="2">
    <source>
        <dbReference type="Proteomes" id="UP000515947"/>
    </source>
</evidence>
<proteinExistence type="predicted"/>
<gene>
    <name evidence="1" type="ORF">H9L09_06965</name>
</gene>